<comment type="caution">
    <text evidence="1">The sequence shown here is derived from an EMBL/GenBank/DDBJ whole genome shotgun (WGS) entry which is preliminary data.</text>
</comment>
<name>A0ABQ0F478_APOSI</name>
<proteinExistence type="predicted"/>
<protein>
    <submittedName>
        <fullName evidence="1">Uncharacterized protein</fullName>
    </submittedName>
</protein>
<dbReference type="EMBL" id="BAAFST010000009">
    <property type="protein sequence ID" value="GAB1293900.1"/>
    <property type="molecule type" value="Genomic_DNA"/>
</dbReference>
<evidence type="ECO:0000313" key="1">
    <source>
        <dbReference type="EMBL" id="GAB1293900.1"/>
    </source>
</evidence>
<keyword evidence="2" id="KW-1185">Reference proteome</keyword>
<organism evidence="1 2">
    <name type="scientific">Apodemus speciosus</name>
    <name type="common">Large Japanese field mouse</name>
    <dbReference type="NCBI Taxonomy" id="105296"/>
    <lineage>
        <taxon>Eukaryota</taxon>
        <taxon>Metazoa</taxon>
        <taxon>Chordata</taxon>
        <taxon>Craniata</taxon>
        <taxon>Vertebrata</taxon>
        <taxon>Euteleostomi</taxon>
        <taxon>Mammalia</taxon>
        <taxon>Eutheria</taxon>
        <taxon>Euarchontoglires</taxon>
        <taxon>Glires</taxon>
        <taxon>Rodentia</taxon>
        <taxon>Myomorpha</taxon>
        <taxon>Muroidea</taxon>
        <taxon>Muridae</taxon>
        <taxon>Murinae</taxon>
        <taxon>Apodemus</taxon>
    </lineage>
</organism>
<evidence type="ECO:0000313" key="2">
    <source>
        <dbReference type="Proteomes" id="UP001623349"/>
    </source>
</evidence>
<sequence length="63" mass="6776">MLANGQNNLSKSLEEETVALSLVKTSVLTASCRKTNLPISAASCDKSCYLGWDAYEEHSIGPE</sequence>
<reference evidence="1 2" key="1">
    <citation type="submission" date="2024-08" db="EMBL/GenBank/DDBJ databases">
        <title>The draft genome of Apodemus speciosus.</title>
        <authorList>
            <person name="Nabeshima K."/>
            <person name="Suzuki S."/>
            <person name="Onuma M."/>
        </authorList>
    </citation>
    <scope>NUCLEOTIDE SEQUENCE [LARGE SCALE GENOMIC DNA]</scope>
    <source>
        <strain evidence="1">IB14-021</strain>
    </source>
</reference>
<gene>
    <name evidence="1" type="ORF">APTSU1_000913300</name>
</gene>
<accession>A0ABQ0F478</accession>
<dbReference type="Proteomes" id="UP001623349">
    <property type="component" value="Unassembled WGS sequence"/>
</dbReference>